<reference evidence="2" key="2">
    <citation type="submission" date="2020-06" db="EMBL/GenBank/DDBJ databases">
        <title>Helianthus annuus Genome sequencing and assembly Release 2.</title>
        <authorList>
            <person name="Gouzy J."/>
            <person name="Langlade N."/>
            <person name="Munos S."/>
        </authorList>
    </citation>
    <scope>NUCLEOTIDE SEQUENCE</scope>
    <source>
        <tissue evidence="2">Leaves</tissue>
    </source>
</reference>
<keyword evidence="3" id="KW-1185">Reference proteome</keyword>
<reference evidence="2" key="1">
    <citation type="journal article" date="2017" name="Nature">
        <title>The sunflower genome provides insights into oil metabolism, flowering and Asterid evolution.</title>
        <authorList>
            <person name="Badouin H."/>
            <person name="Gouzy J."/>
            <person name="Grassa C.J."/>
            <person name="Murat F."/>
            <person name="Staton S.E."/>
            <person name="Cottret L."/>
            <person name="Lelandais-Briere C."/>
            <person name="Owens G.L."/>
            <person name="Carrere S."/>
            <person name="Mayjonade B."/>
            <person name="Legrand L."/>
            <person name="Gill N."/>
            <person name="Kane N.C."/>
            <person name="Bowers J.E."/>
            <person name="Hubner S."/>
            <person name="Bellec A."/>
            <person name="Berard A."/>
            <person name="Berges H."/>
            <person name="Blanchet N."/>
            <person name="Boniface M.C."/>
            <person name="Brunel D."/>
            <person name="Catrice O."/>
            <person name="Chaidir N."/>
            <person name="Claudel C."/>
            <person name="Donnadieu C."/>
            <person name="Faraut T."/>
            <person name="Fievet G."/>
            <person name="Helmstetter N."/>
            <person name="King M."/>
            <person name="Knapp S.J."/>
            <person name="Lai Z."/>
            <person name="Le Paslier M.C."/>
            <person name="Lippi Y."/>
            <person name="Lorenzon L."/>
            <person name="Mandel J.R."/>
            <person name="Marage G."/>
            <person name="Marchand G."/>
            <person name="Marquand E."/>
            <person name="Bret-Mestries E."/>
            <person name="Morien E."/>
            <person name="Nambeesan S."/>
            <person name="Nguyen T."/>
            <person name="Pegot-Espagnet P."/>
            <person name="Pouilly N."/>
            <person name="Raftis F."/>
            <person name="Sallet E."/>
            <person name="Schiex T."/>
            <person name="Thomas J."/>
            <person name="Vandecasteele C."/>
            <person name="Vares D."/>
            <person name="Vear F."/>
            <person name="Vautrin S."/>
            <person name="Crespi M."/>
            <person name="Mangin B."/>
            <person name="Burke J.M."/>
            <person name="Salse J."/>
            <person name="Munos S."/>
            <person name="Vincourt P."/>
            <person name="Rieseberg L.H."/>
            <person name="Langlade N.B."/>
        </authorList>
    </citation>
    <scope>NUCLEOTIDE SEQUENCE</scope>
    <source>
        <tissue evidence="2">Leaves</tissue>
    </source>
</reference>
<evidence type="ECO:0000313" key="2">
    <source>
        <dbReference type="EMBL" id="KAF5788877.1"/>
    </source>
</evidence>
<name>A0A9K3I2I4_HELAN</name>
<gene>
    <name evidence="2" type="ORF">HanXRQr2_Chr09g0364261</name>
</gene>
<feature type="region of interest" description="Disordered" evidence="1">
    <location>
        <begin position="77"/>
        <end position="96"/>
    </location>
</feature>
<accession>A0A9K3I2I4</accession>
<evidence type="ECO:0000313" key="3">
    <source>
        <dbReference type="Proteomes" id="UP000215914"/>
    </source>
</evidence>
<dbReference type="EMBL" id="MNCJ02000324">
    <property type="protein sequence ID" value="KAF5788877.1"/>
    <property type="molecule type" value="Genomic_DNA"/>
</dbReference>
<sequence>MVRVWFYGKKVTNSSLEVIELGSNNVSDVSNEDLRPWGVGVVPTPSLFVALVPHRPPLPCRGANSITKTVEMSHLIVGSPQRDSPPPNVTCRLNGG</sequence>
<dbReference type="AlphaFoldDB" id="A0A9K3I2I4"/>
<dbReference type="Proteomes" id="UP000215914">
    <property type="component" value="Unassembled WGS sequence"/>
</dbReference>
<comment type="caution">
    <text evidence="2">The sequence shown here is derived from an EMBL/GenBank/DDBJ whole genome shotgun (WGS) entry which is preliminary data.</text>
</comment>
<evidence type="ECO:0000256" key="1">
    <source>
        <dbReference type="SAM" id="MobiDB-lite"/>
    </source>
</evidence>
<dbReference type="Gramene" id="mRNA:HanXRQr2_Chr09g0364261">
    <property type="protein sequence ID" value="mRNA:HanXRQr2_Chr09g0364261"/>
    <property type="gene ID" value="HanXRQr2_Chr09g0364261"/>
</dbReference>
<proteinExistence type="predicted"/>
<organism evidence="2 3">
    <name type="scientific">Helianthus annuus</name>
    <name type="common">Common sunflower</name>
    <dbReference type="NCBI Taxonomy" id="4232"/>
    <lineage>
        <taxon>Eukaryota</taxon>
        <taxon>Viridiplantae</taxon>
        <taxon>Streptophyta</taxon>
        <taxon>Embryophyta</taxon>
        <taxon>Tracheophyta</taxon>
        <taxon>Spermatophyta</taxon>
        <taxon>Magnoliopsida</taxon>
        <taxon>eudicotyledons</taxon>
        <taxon>Gunneridae</taxon>
        <taxon>Pentapetalae</taxon>
        <taxon>asterids</taxon>
        <taxon>campanulids</taxon>
        <taxon>Asterales</taxon>
        <taxon>Asteraceae</taxon>
        <taxon>Asteroideae</taxon>
        <taxon>Heliantheae alliance</taxon>
        <taxon>Heliantheae</taxon>
        <taxon>Helianthus</taxon>
    </lineage>
</organism>
<protein>
    <submittedName>
        <fullName evidence="2">Uncharacterized protein</fullName>
    </submittedName>
</protein>